<dbReference type="Proteomes" id="UP000092583">
    <property type="component" value="Unassembled WGS sequence"/>
</dbReference>
<sequence>MPDTPYHLYRLGKIGLQSKEGTIFRVSIASLAEIRQRRRRAQWALSLWAGERKDVGIARLALGQMDIQNALRPGLPRKLDPSQWDNFIFYDVVTNHLLCMWQLTISHLTIQSPGKELPHEYGYEGKINSGLKGFKIWMDWKRVADAGNPKPM</sequence>
<keyword evidence="2" id="KW-1185">Reference proteome</keyword>
<reference evidence="1 2" key="1">
    <citation type="submission" date="2013-07" db="EMBL/GenBank/DDBJ databases">
        <title>The Genome Sequence of Kwoniella mangroviensis CBS10435.</title>
        <authorList>
            <consortium name="The Broad Institute Genome Sequencing Platform"/>
            <person name="Cuomo C."/>
            <person name="Litvintseva A."/>
            <person name="Chen Y."/>
            <person name="Heitman J."/>
            <person name="Sun S."/>
            <person name="Springer D."/>
            <person name="Dromer F."/>
            <person name="Young S.K."/>
            <person name="Zeng Q."/>
            <person name="Gargeya S."/>
            <person name="Fitzgerald M."/>
            <person name="Abouelleil A."/>
            <person name="Alvarado L."/>
            <person name="Berlin A.M."/>
            <person name="Chapman S.B."/>
            <person name="Dewar J."/>
            <person name="Goldberg J."/>
            <person name="Griggs A."/>
            <person name="Gujja S."/>
            <person name="Hansen M."/>
            <person name="Howarth C."/>
            <person name="Imamovic A."/>
            <person name="Larimer J."/>
            <person name="McCowan C."/>
            <person name="Murphy C."/>
            <person name="Pearson M."/>
            <person name="Priest M."/>
            <person name="Roberts A."/>
            <person name="Saif S."/>
            <person name="Shea T."/>
            <person name="Sykes S."/>
            <person name="Wortman J."/>
            <person name="Nusbaum C."/>
            <person name="Birren B."/>
        </authorList>
    </citation>
    <scope>NUCLEOTIDE SEQUENCE [LARGE SCALE GENOMIC DNA]</scope>
    <source>
        <strain evidence="1 2">CBS 10435</strain>
    </source>
</reference>
<name>A0A1B9IVR3_9TREE</name>
<accession>A0A1B9IVR3</accession>
<protein>
    <submittedName>
        <fullName evidence="1">Uncharacterized protein</fullName>
    </submittedName>
</protein>
<proteinExistence type="predicted"/>
<reference evidence="2" key="2">
    <citation type="submission" date="2013-12" db="EMBL/GenBank/DDBJ databases">
        <title>Evolution of pathogenesis and genome organization in the Tremellales.</title>
        <authorList>
            <person name="Cuomo C."/>
            <person name="Litvintseva A."/>
            <person name="Heitman J."/>
            <person name="Chen Y."/>
            <person name="Sun S."/>
            <person name="Springer D."/>
            <person name="Dromer F."/>
            <person name="Young S."/>
            <person name="Zeng Q."/>
            <person name="Chapman S."/>
            <person name="Gujja S."/>
            <person name="Saif S."/>
            <person name="Birren B."/>
        </authorList>
    </citation>
    <scope>NUCLEOTIDE SEQUENCE [LARGE SCALE GENOMIC DNA]</scope>
    <source>
        <strain evidence="2">CBS 10435</strain>
    </source>
</reference>
<gene>
    <name evidence="1" type="ORF">L486_02171</name>
</gene>
<organism evidence="1 2">
    <name type="scientific">Kwoniella mangroviensis CBS 10435</name>
    <dbReference type="NCBI Taxonomy" id="1331196"/>
    <lineage>
        <taxon>Eukaryota</taxon>
        <taxon>Fungi</taxon>
        <taxon>Dikarya</taxon>
        <taxon>Basidiomycota</taxon>
        <taxon>Agaricomycotina</taxon>
        <taxon>Tremellomycetes</taxon>
        <taxon>Tremellales</taxon>
        <taxon>Cryptococcaceae</taxon>
        <taxon>Kwoniella</taxon>
    </lineage>
</organism>
<dbReference type="AlphaFoldDB" id="A0A1B9IVR3"/>
<evidence type="ECO:0000313" key="1">
    <source>
        <dbReference type="EMBL" id="OCF59504.1"/>
    </source>
</evidence>
<dbReference type="EMBL" id="KI669460">
    <property type="protein sequence ID" value="OCF59504.1"/>
    <property type="molecule type" value="Genomic_DNA"/>
</dbReference>
<evidence type="ECO:0000313" key="2">
    <source>
        <dbReference type="Proteomes" id="UP000092583"/>
    </source>
</evidence>